<comment type="cofactor">
    <cofactor evidence="1">
        <name>pyridoxal 5'-phosphate</name>
        <dbReference type="ChEBI" id="CHEBI:597326"/>
    </cofactor>
</comment>
<gene>
    <name evidence="5" type="ORF">SG35_017780</name>
</gene>
<evidence type="ECO:0000313" key="5">
    <source>
        <dbReference type="EMBL" id="WDD97186.1"/>
    </source>
</evidence>
<evidence type="ECO:0000256" key="1">
    <source>
        <dbReference type="ARBA" id="ARBA00001933"/>
    </source>
</evidence>
<dbReference type="PANTHER" id="PTHR48078">
    <property type="entry name" value="THREONINE DEHYDRATASE, MITOCHONDRIAL-RELATED"/>
    <property type="match status" value="1"/>
</dbReference>
<dbReference type="CDD" id="cd01562">
    <property type="entry name" value="Thr-dehyd"/>
    <property type="match status" value="1"/>
</dbReference>
<dbReference type="KEGG" id="tact:SG35_017780"/>
<evidence type="ECO:0000256" key="2">
    <source>
        <dbReference type="ARBA" id="ARBA00022898"/>
    </source>
</evidence>
<feature type="domain" description="Tryptophan synthase beta chain-like PALP" evidence="4">
    <location>
        <begin position="16"/>
        <end position="303"/>
    </location>
</feature>
<dbReference type="RefSeq" id="WP_044833919.1">
    <property type="nucleotide sequence ID" value="NZ_CP059735.1"/>
</dbReference>
<protein>
    <submittedName>
        <fullName evidence="5">Threonine dehydratase</fullName>
    </submittedName>
</protein>
<accession>A0AAE9YL87</accession>
<dbReference type="GO" id="GO:0016846">
    <property type="term" value="F:carbon-sulfur lyase activity"/>
    <property type="evidence" value="ECO:0007669"/>
    <property type="project" value="UniProtKB-ARBA"/>
</dbReference>
<dbReference type="GO" id="GO:0009097">
    <property type="term" value="P:isoleucine biosynthetic process"/>
    <property type="evidence" value="ECO:0007669"/>
    <property type="project" value="TreeGrafter"/>
</dbReference>
<keyword evidence="6" id="KW-1185">Reference proteome</keyword>
<reference evidence="5 6" key="1">
    <citation type="journal article" date="2015" name="Genome Announc.">
        <title>Draft Genome Sequences of Marine Isolates of Thalassomonas viridans and Thalassomonas actiniarum.</title>
        <authorList>
            <person name="Olonade I."/>
            <person name="van Zyl L.J."/>
            <person name="Trindade M."/>
        </authorList>
    </citation>
    <scope>NUCLEOTIDE SEQUENCE [LARGE SCALE GENOMIC DNA]</scope>
    <source>
        <strain evidence="5 6">A5K-106</strain>
    </source>
</reference>
<dbReference type="AlphaFoldDB" id="A0AAE9YL87"/>
<keyword evidence="3" id="KW-0456">Lyase</keyword>
<dbReference type="InterPro" id="IPR050147">
    <property type="entry name" value="Ser/Thr_Dehydratase"/>
</dbReference>
<dbReference type="GO" id="GO:0006565">
    <property type="term" value="P:L-serine catabolic process"/>
    <property type="evidence" value="ECO:0007669"/>
    <property type="project" value="TreeGrafter"/>
</dbReference>
<dbReference type="GO" id="GO:0004794">
    <property type="term" value="F:threonine deaminase activity"/>
    <property type="evidence" value="ECO:0007669"/>
    <property type="project" value="TreeGrafter"/>
</dbReference>
<dbReference type="Gene3D" id="3.40.50.1100">
    <property type="match status" value="2"/>
</dbReference>
<evidence type="ECO:0000256" key="3">
    <source>
        <dbReference type="ARBA" id="ARBA00023239"/>
    </source>
</evidence>
<dbReference type="InterPro" id="IPR036052">
    <property type="entry name" value="TrpB-like_PALP_sf"/>
</dbReference>
<sequence>MFSLKELEQSTELVHQHILPTPQYNWPQLCQETGCDVWVKHENHTPTTAFKVRGGIALLNHLNSQAQKPQGIISATVGNHGQSLAYAGQKVAMPVTIVVPEGNNEDQNRAIKGFGANLVIFGQDFEAARQHSLQLQREYGYQAIAPFERELVLGVASYALEFFSAVQDLDTVYVPVGMGSGICGLIKTRDLLGLKTKIVGVVSEGAPTFALSFAAGRVIPTDGVNTIADGVATRSPIQAAFDIIKAGAERIVKVSDDEIASAMYQYYQKTHNLAEPAAATPLAALIKEKPQMKGKKVGLILTGGNIDFARMVKYASPFCLNM</sequence>
<proteinExistence type="predicted"/>
<dbReference type="EMBL" id="CP059735">
    <property type="protein sequence ID" value="WDD97186.1"/>
    <property type="molecule type" value="Genomic_DNA"/>
</dbReference>
<reference evidence="5 6" key="2">
    <citation type="journal article" date="2022" name="Mar. Drugs">
        <title>Bioassay-Guided Fractionation Leads to the Detection of Cholic Acid Generated by the Rare Thalassomonas sp.</title>
        <authorList>
            <person name="Pheiffer F."/>
            <person name="Schneider Y.K."/>
            <person name="Hansen E.H."/>
            <person name="Andersen J.H."/>
            <person name="Isaksson J."/>
            <person name="Busche T."/>
            <person name="R C."/>
            <person name="Kalinowski J."/>
            <person name="Zyl L.V."/>
            <person name="Trindade M."/>
        </authorList>
    </citation>
    <scope>NUCLEOTIDE SEQUENCE [LARGE SCALE GENOMIC DNA]</scope>
    <source>
        <strain evidence="5 6">A5K-106</strain>
    </source>
</reference>
<evidence type="ECO:0000259" key="4">
    <source>
        <dbReference type="Pfam" id="PF00291"/>
    </source>
</evidence>
<organism evidence="5 6">
    <name type="scientific">Thalassomonas actiniarum</name>
    <dbReference type="NCBI Taxonomy" id="485447"/>
    <lineage>
        <taxon>Bacteria</taxon>
        <taxon>Pseudomonadati</taxon>
        <taxon>Pseudomonadota</taxon>
        <taxon>Gammaproteobacteria</taxon>
        <taxon>Alteromonadales</taxon>
        <taxon>Colwelliaceae</taxon>
        <taxon>Thalassomonas</taxon>
    </lineage>
</organism>
<name>A0AAE9YL87_9GAMM</name>
<dbReference type="SUPFAM" id="SSF53686">
    <property type="entry name" value="Tryptophan synthase beta subunit-like PLP-dependent enzymes"/>
    <property type="match status" value="1"/>
</dbReference>
<dbReference type="GO" id="GO:0003941">
    <property type="term" value="F:L-serine ammonia-lyase activity"/>
    <property type="evidence" value="ECO:0007669"/>
    <property type="project" value="TreeGrafter"/>
</dbReference>
<dbReference type="Pfam" id="PF00291">
    <property type="entry name" value="PALP"/>
    <property type="match status" value="1"/>
</dbReference>
<evidence type="ECO:0000313" key="6">
    <source>
        <dbReference type="Proteomes" id="UP000032568"/>
    </source>
</evidence>
<dbReference type="NCBIfam" id="NF004771">
    <property type="entry name" value="PRK06110.1"/>
    <property type="match status" value="1"/>
</dbReference>
<dbReference type="Proteomes" id="UP000032568">
    <property type="component" value="Chromosome"/>
</dbReference>
<dbReference type="InterPro" id="IPR001926">
    <property type="entry name" value="TrpB-like_PALP"/>
</dbReference>
<dbReference type="GO" id="GO:0006567">
    <property type="term" value="P:L-threonine catabolic process"/>
    <property type="evidence" value="ECO:0007669"/>
    <property type="project" value="TreeGrafter"/>
</dbReference>
<keyword evidence="2" id="KW-0663">Pyridoxal phosphate</keyword>
<dbReference type="PANTHER" id="PTHR48078:SF7">
    <property type="entry name" value="BLL6502 PROTEIN"/>
    <property type="match status" value="1"/>
</dbReference>